<keyword evidence="1" id="KW-0378">Hydrolase</keyword>
<organism evidence="1 2">
    <name type="scientific">Streptomyces ipomoeae 91-03</name>
    <dbReference type="NCBI Taxonomy" id="698759"/>
    <lineage>
        <taxon>Bacteria</taxon>
        <taxon>Bacillati</taxon>
        <taxon>Actinomycetota</taxon>
        <taxon>Actinomycetes</taxon>
        <taxon>Kitasatosporales</taxon>
        <taxon>Streptomycetaceae</taxon>
        <taxon>Streptomyces</taxon>
    </lineage>
</organism>
<evidence type="ECO:0000313" key="2">
    <source>
        <dbReference type="Proteomes" id="UP000010411"/>
    </source>
</evidence>
<dbReference type="Pfam" id="PF00702">
    <property type="entry name" value="Hydrolase"/>
    <property type="match status" value="1"/>
</dbReference>
<dbReference type="SFLD" id="SFLDS00003">
    <property type="entry name" value="Haloacid_Dehalogenase"/>
    <property type="match status" value="1"/>
</dbReference>
<accession>L1L0M4</accession>
<dbReference type="GO" id="GO:0008967">
    <property type="term" value="F:phosphoglycolate phosphatase activity"/>
    <property type="evidence" value="ECO:0007669"/>
    <property type="project" value="TreeGrafter"/>
</dbReference>
<keyword evidence="2" id="KW-1185">Reference proteome</keyword>
<dbReference type="InterPro" id="IPR023214">
    <property type="entry name" value="HAD_sf"/>
</dbReference>
<dbReference type="InterPro" id="IPR050155">
    <property type="entry name" value="HAD-like_hydrolase_sf"/>
</dbReference>
<proteinExistence type="predicted"/>
<reference evidence="1 2" key="1">
    <citation type="submission" date="2012-11" db="EMBL/GenBank/DDBJ databases">
        <authorList>
            <person name="Huguet-Tapia J.C."/>
            <person name="Durkin A.S."/>
            <person name="Pettis G.S."/>
            <person name="Badger J.H."/>
        </authorList>
    </citation>
    <scope>NUCLEOTIDE SEQUENCE [LARGE SCALE GENOMIC DNA]</scope>
    <source>
        <strain evidence="1 2">91-03</strain>
    </source>
</reference>
<dbReference type="InterPro" id="IPR036412">
    <property type="entry name" value="HAD-like_sf"/>
</dbReference>
<evidence type="ECO:0000313" key="1">
    <source>
        <dbReference type="EMBL" id="EKX66447.1"/>
    </source>
</evidence>
<comment type="caution">
    <text evidence="1">The sequence shown here is derived from an EMBL/GenBank/DDBJ whole genome shotgun (WGS) entry which is preliminary data.</text>
</comment>
<dbReference type="PANTHER" id="PTHR43434">
    <property type="entry name" value="PHOSPHOGLYCOLATE PHOSPHATASE"/>
    <property type="match status" value="1"/>
</dbReference>
<dbReference type="GO" id="GO:0006281">
    <property type="term" value="P:DNA repair"/>
    <property type="evidence" value="ECO:0007669"/>
    <property type="project" value="TreeGrafter"/>
</dbReference>
<gene>
    <name evidence="1" type="ORF">STRIP9103_03642</name>
</gene>
<dbReference type="PATRIC" id="fig|698759.3.peg.2970"/>
<dbReference type="GO" id="GO:0005829">
    <property type="term" value="C:cytosol"/>
    <property type="evidence" value="ECO:0007669"/>
    <property type="project" value="TreeGrafter"/>
</dbReference>
<dbReference type="Gene3D" id="3.40.50.1000">
    <property type="entry name" value="HAD superfamily/HAD-like"/>
    <property type="match status" value="1"/>
</dbReference>
<dbReference type="Proteomes" id="UP000010411">
    <property type="component" value="Unassembled WGS sequence"/>
</dbReference>
<dbReference type="SFLD" id="SFLDG01129">
    <property type="entry name" value="C1.5:_HAD__Beta-PGM__Phosphata"/>
    <property type="match status" value="1"/>
</dbReference>
<dbReference type="EMBL" id="AEJC01000218">
    <property type="protein sequence ID" value="EKX66447.1"/>
    <property type="molecule type" value="Genomic_DNA"/>
</dbReference>
<sequence>MRVRVAYVWSRCVVSGGGYVLGMGKYGAGAHIVWDWNGTLFHDNEAIIGATNAAFAELGVGPLTLERYRELYCVPVPKFYERLIGRLPTDEEWEAMDDVFHRYYAEHRVTCELTEGVPELLTEWRSAGRSQSILSMYVHEELVPLVRGFGIEPHFVRVDGRTGPSGGSKAEHMVRHLRRLVGVEAARTVVIGDAADDAVAARYVGARAVLYTGGSHSRASLEGVGVPVVDTLEEAVAEAERLVAAST</sequence>
<name>L1L0M4_9ACTN</name>
<dbReference type="Gene3D" id="1.10.150.240">
    <property type="entry name" value="Putative phosphatase, domain 2"/>
    <property type="match status" value="1"/>
</dbReference>
<dbReference type="PANTHER" id="PTHR43434:SF1">
    <property type="entry name" value="PHOSPHOGLYCOLATE PHOSPHATASE"/>
    <property type="match status" value="1"/>
</dbReference>
<dbReference type="InterPro" id="IPR023198">
    <property type="entry name" value="PGP-like_dom2"/>
</dbReference>
<dbReference type="SUPFAM" id="SSF56784">
    <property type="entry name" value="HAD-like"/>
    <property type="match status" value="1"/>
</dbReference>
<dbReference type="AlphaFoldDB" id="L1L0M4"/>
<protein>
    <submittedName>
        <fullName evidence="1">Haloacid dehalogenase-like hydrolase</fullName>
    </submittedName>
</protein>